<dbReference type="InterPro" id="IPR011009">
    <property type="entry name" value="Kinase-like_dom_sf"/>
</dbReference>
<accession>A0AAP5H640</accession>
<comment type="caution">
    <text evidence="2">The sequence shown here is derived from an EMBL/GenBank/DDBJ whole genome shotgun (WGS) entry which is preliminary data.</text>
</comment>
<dbReference type="PANTHER" id="PTHR21310">
    <property type="entry name" value="AMINOGLYCOSIDE PHOSPHOTRANSFERASE-RELATED-RELATED"/>
    <property type="match status" value="1"/>
</dbReference>
<proteinExistence type="predicted"/>
<dbReference type="GO" id="GO:0016301">
    <property type="term" value="F:kinase activity"/>
    <property type="evidence" value="ECO:0007669"/>
    <property type="project" value="UniProtKB-KW"/>
</dbReference>
<reference evidence="2" key="1">
    <citation type="submission" date="2023-07" db="EMBL/GenBank/DDBJ databases">
        <title>Sorghum-associated microbial communities from plants grown in Nebraska, USA.</title>
        <authorList>
            <person name="Schachtman D."/>
        </authorList>
    </citation>
    <scope>NUCLEOTIDE SEQUENCE</scope>
    <source>
        <strain evidence="2">BE80</strain>
    </source>
</reference>
<feature type="domain" description="Aminoglycoside phosphotransferase" evidence="1">
    <location>
        <begin position="36"/>
        <end position="277"/>
    </location>
</feature>
<keyword evidence="2" id="KW-0418">Kinase</keyword>
<dbReference type="AlphaFoldDB" id="A0AAP5H640"/>
<dbReference type="EMBL" id="JAVDTR010000008">
    <property type="protein sequence ID" value="MDR6724636.1"/>
    <property type="molecule type" value="Genomic_DNA"/>
</dbReference>
<dbReference type="Pfam" id="PF01636">
    <property type="entry name" value="APH"/>
    <property type="match status" value="1"/>
</dbReference>
<dbReference type="Gene3D" id="3.30.200.20">
    <property type="entry name" value="Phosphorylase Kinase, domain 1"/>
    <property type="match status" value="1"/>
</dbReference>
<dbReference type="Proteomes" id="UP001254832">
    <property type="component" value="Unassembled WGS sequence"/>
</dbReference>
<evidence type="ECO:0000313" key="3">
    <source>
        <dbReference type="Proteomes" id="UP001254832"/>
    </source>
</evidence>
<name>A0AAP5H640_PAEAM</name>
<evidence type="ECO:0000259" key="1">
    <source>
        <dbReference type="Pfam" id="PF01636"/>
    </source>
</evidence>
<evidence type="ECO:0000313" key="2">
    <source>
        <dbReference type="EMBL" id="MDR6724636.1"/>
    </source>
</evidence>
<dbReference type="SUPFAM" id="SSF56112">
    <property type="entry name" value="Protein kinase-like (PK-like)"/>
    <property type="match status" value="1"/>
</dbReference>
<protein>
    <submittedName>
        <fullName evidence="2">Aminoglycoside phosphotransferase (APT) family kinase protein</fullName>
    </submittedName>
</protein>
<dbReference type="InterPro" id="IPR002575">
    <property type="entry name" value="Aminoglycoside_PTrfase"/>
</dbReference>
<organism evidence="2 3">
    <name type="scientific">Paenibacillus amylolyticus</name>
    <dbReference type="NCBI Taxonomy" id="1451"/>
    <lineage>
        <taxon>Bacteria</taxon>
        <taxon>Bacillati</taxon>
        <taxon>Bacillota</taxon>
        <taxon>Bacilli</taxon>
        <taxon>Bacillales</taxon>
        <taxon>Paenibacillaceae</taxon>
        <taxon>Paenibacillus</taxon>
    </lineage>
</organism>
<sequence length="344" mass="39678">MTTRIYFATNILGEVAEKDLQKALDNFNLGTLIHYRRTAEGVMGQTLHIHTSQGEYILKGNPLYKGQLQEERFFVEQLAEHITIPVPIPYLIHQETELLGWSYAIMPELPGQHLHDPALQATLSSDEEQQIARMLAHTLAELHLWKVANAGEYDPVAERIVPFAGTYSDWLYGTIDYWLQDATQYSRITNEDIDWVDEQLSEARSAFESMSVYSFVMGDYKSENLVMEKQQKAPYEWQISGLFDFTTSYFGDGTADLTKITAMYLRDHKPELAQSFLCTYRQLICADDVKRCQHFAERLRVHLLYQRILVWGEAKATQQVTWDADLPFATWAQQYIDSVIALLD</sequence>
<dbReference type="RefSeq" id="WP_310141141.1">
    <property type="nucleotide sequence ID" value="NZ_JAVDTR010000008.1"/>
</dbReference>
<dbReference type="InterPro" id="IPR051678">
    <property type="entry name" value="AGP_Transferase"/>
</dbReference>
<dbReference type="Gene3D" id="3.90.1200.10">
    <property type="match status" value="1"/>
</dbReference>
<keyword evidence="2" id="KW-0808">Transferase</keyword>
<gene>
    <name evidence="2" type="ORF">J2W91_003104</name>
</gene>